<keyword evidence="1" id="KW-1133">Transmembrane helix</keyword>
<dbReference type="AlphaFoldDB" id="A0A0B6WYB7"/>
<organism evidence="2 3">
    <name type="scientific">Pyrinomonas methylaliphatogenes</name>
    <dbReference type="NCBI Taxonomy" id="454194"/>
    <lineage>
        <taxon>Bacteria</taxon>
        <taxon>Pseudomonadati</taxon>
        <taxon>Acidobacteriota</taxon>
        <taxon>Blastocatellia</taxon>
        <taxon>Blastocatellales</taxon>
        <taxon>Pyrinomonadaceae</taxon>
        <taxon>Pyrinomonas</taxon>
    </lineage>
</organism>
<evidence type="ECO:0008006" key="4">
    <source>
        <dbReference type="Google" id="ProtNLM"/>
    </source>
</evidence>
<proteinExistence type="predicted"/>
<accession>A0A0B6WYB7</accession>
<evidence type="ECO:0000313" key="3">
    <source>
        <dbReference type="Proteomes" id="UP000031518"/>
    </source>
</evidence>
<sequence length="156" mass="17059">MTAQEHNRLLGIAHTVYGGVSFVLLSLVAFYFALVLGLISHDPEAPAVAWLLFALMAFVVLLGLSVTGLSLAAGIGLLKRKGWARTIALIAGAVAALNIPFGTALAIYTFWFLLGEEGRALYSQNSAQRLNLRPPAQSLWQEEQRLEEQRPPDWRS</sequence>
<keyword evidence="1" id="KW-0472">Membrane</keyword>
<name>A0A0B6WYB7_9BACT</name>
<gene>
    <name evidence="2" type="ORF">PYK22_02086</name>
</gene>
<reference evidence="2 3" key="1">
    <citation type="submission" date="2013-12" db="EMBL/GenBank/DDBJ databases">
        <authorList>
            <person name="Stott M."/>
        </authorList>
    </citation>
    <scope>NUCLEOTIDE SEQUENCE [LARGE SCALE GENOMIC DNA]</scope>
    <source>
        <strain evidence="2 3">K22</strain>
    </source>
</reference>
<dbReference type="Proteomes" id="UP000031518">
    <property type="component" value="Unassembled WGS sequence"/>
</dbReference>
<dbReference type="STRING" id="454194.PYK22_02086"/>
<keyword evidence="3" id="KW-1185">Reference proteome</keyword>
<evidence type="ECO:0000313" key="2">
    <source>
        <dbReference type="EMBL" id="CDM66076.1"/>
    </source>
</evidence>
<feature type="transmembrane region" description="Helical" evidence="1">
    <location>
        <begin position="12"/>
        <end position="36"/>
    </location>
</feature>
<evidence type="ECO:0000256" key="1">
    <source>
        <dbReference type="SAM" id="Phobius"/>
    </source>
</evidence>
<dbReference type="RefSeq" id="WP_060635556.1">
    <property type="nucleotide sequence ID" value="NZ_CBXV010000007.1"/>
</dbReference>
<dbReference type="OrthoDB" id="122075at2"/>
<reference evidence="2 3" key="2">
    <citation type="submission" date="2015-01" db="EMBL/GenBank/DDBJ databases">
        <title>Complete genome sequence of Pyrinomonas methylaliphatogenes type strain K22T.</title>
        <authorList>
            <person name="Lee K.C.Y."/>
            <person name="Power J.F."/>
            <person name="Dunfield P.F."/>
            <person name="Morgan X.C."/>
            <person name="Huttenhower C."/>
            <person name="Stott M.B."/>
        </authorList>
    </citation>
    <scope>NUCLEOTIDE SEQUENCE [LARGE SCALE GENOMIC DNA]</scope>
    <source>
        <strain evidence="2 3">K22</strain>
    </source>
</reference>
<feature type="transmembrane region" description="Helical" evidence="1">
    <location>
        <begin position="48"/>
        <end position="75"/>
    </location>
</feature>
<feature type="transmembrane region" description="Helical" evidence="1">
    <location>
        <begin position="87"/>
        <end position="114"/>
    </location>
</feature>
<keyword evidence="1" id="KW-0812">Transmembrane</keyword>
<dbReference type="EMBL" id="CBXV010000007">
    <property type="protein sequence ID" value="CDM66076.1"/>
    <property type="molecule type" value="Genomic_DNA"/>
</dbReference>
<protein>
    <recommendedName>
        <fullName evidence="4">DUF4064 domain-containing protein</fullName>
    </recommendedName>
</protein>